<comment type="caution">
    <text evidence="2">The sequence shown here is derived from an EMBL/GenBank/DDBJ whole genome shotgun (WGS) entry which is preliminary data.</text>
</comment>
<evidence type="ECO:0000313" key="3">
    <source>
        <dbReference type="Proteomes" id="UP000034980"/>
    </source>
</evidence>
<organism evidence="2 3">
    <name type="scientific">Tannerella sp. oral taxon BU063 isolate Cell 8/11</name>
    <dbReference type="NCBI Taxonomy" id="1411915"/>
    <lineage>
        <taxon>Bacteria</taxon>
        <taxon>Pseudomonadati</taxon>
        <taxon>Bacteroidota</taxon>
        <taxon>Bacteroidia</taxon>
        <taxon>Bacteroidales</taxon>
        <taxon>Tannerellaceae</taxon>
        <taxon>Tannerella</taxon>
    </lineage>
</organism>
<reference evidence="2 3" key="1">
    <citation type="submission" date="2013-11" db="EMBL/GenBank/DDBJ databases">
        <title>Single cell genomics of uncultured Tannerella BU063 (oral taxon 286).</title>
        <authorList>
            <person name="Beall C.J."/>
            <person name="Campbell A.G."/>
            <person name="Griffen A.L."/>
            <person name="Podar M."/>
            <person name="Leys E.J."/>
        </authorList>
    </citation>
    <scope>NUCLEOTIDE SEQUENCE [LARGE SCALE GENOMIC DNA]</scope>
    <source>
        <strain evidence="2">Cell 8/11</strain>
    </source>
</reference>
<feature type="region of interest" description="Disordered" evidence="1">
    <location>
        <begin position="1"/>
        <end position="31"/>
    </location>
</feature>
<dbReference type="AlphaFoldDB" id="W2D0I7"/>
<dbReference type="Proteomes" id="UP000034980">
    <property type="component" value="Unassembled WGS sequence"/>
</dbReference>
<name>W2D0I7_9BACT</name>
<protein>
    <submittedName>
        <fullName evidence="2">Uncharacterized protein</fullName>
    </submittedName>
</protein>
<evidence type="ECO:0000256" key="1">
    <source>
        <dbReference type="SAM" id="MobiDB-lite"/>
    </source>
</evidence>
<evidence type="ECO:0000313" key="2">
    <source>
        <dbReference type="EMBL" id="ETK12818.1"/>
    </source>
</evidence>
<dbReference type="EMBL" id="AYYF01001063">
    <property type="protein sequence ID" value="ETK12818.1"/>
    <property type="molecule type" value="Genomic_DNA"/>
</dbReference>
<accession>W2D0I7</accession>
<sequence length="57" mass="5867">MFVGRNLLRTGKSATKKGQKGQATGAGADRSSQLSLAARVLGAFRGLIDFAQCAQGV</sequence>
<proteinExistence type="predicted"/>
<gene>
    <name evidence="2" type="ORF">T235_07145</name>
</gene>